<sequence length="424" mass="48601">MTSSLEENIFSQKSDSISNFSSDFKENKKEVSNFKILSQNSSDSEASSSISKARTVFFDKVSSSDSIIDNSLLLNDQFYKKKRKRRISKKSKKHDSVLTENYNVSDSHSSDRTVRESPRQIWRKKRLSEESIVDGDKYVDKLYYSDSFASCNKISKYSRKQMFRISKYVSCSSSDSNSDDHAFSSDGCDYFSDNIPRALNVKSNNYFPIRTATNKHGPKFKFKFKWVTKSLSDSKLQAALVKGEVSSKGCLTPSPLRPTGLGVADPNPAIGFALHTWPAKLVLRIKHDTQTLLCISSMARKPCFASPMWNANLSLRFLYGTQTTPVFSVSLILQIFRCLVSNIRMTKLIKIIKVMRGRSQGEVKETKSLNVYLLIKIRSKILFSQLQQNLLLFLLRTLQFIQDHSKEVYRLELKQQRKFHYSRC</sequence>
<evidence type="ECO:0000313" key="1">
    <source>
        <dbReference type="EMBL" id="KAI3735396.1"/>
    </source>
</evidence>
<comment type="caution">
    <text evidence="1">The sequence shown here is derived from an EMBL/GenBank/DDBJ whole genome shotgun (WGS) entry which is preliminary data.</text>
</comment>
<reference evidence="2" key="1">
    <citation type="journal article" date="2022" name="Mol. Ecol. Resour.">
        <title>The genomes of chicory, endive, great burdock and yacon provide insights into Asteraceae palaeo-polyploidization history and plant inulin production.</title>
        <authorList>
            <person name="Fan W."/>
            <person name="Wang S."/>
            <person name="Wang H."/>
            <person name="Wang A."/>
            <person name="Jiang F."/>
            <person name="Liu H."/>
            <person name="Zhao H."/>
            <person name="Xu D."/>
            <person name="Zhang Y."/>
        </authorList>
    </citation>
    <scope>NUCLEOTIDE SEQUENCE [LARGE SCALE GENOMIC DNA]</scope>
    <source>
        <strain evidence="2">cv. Niubang</strain>
    </source>
</reference>
<keyword evidence="2" id="KW-1185">Reference proteome</keyword>
<name>A0ACB9CMD5_ARCLA</name>
<reference evidence="1 2" key="2">
    <citation type="journal article" date="2022" name="Mol. Ecol. Resour.">
        <title>The genomes of chicory, endive, great burdock and yacon provide insights into Asteraceae paleo-polyploidization history and plant inulin production.</title>
        <authorList>
            <person name="Fan W."/>
            <person name="Wang S."/>
            <person name="Wang H."/>
            <person name="Wang A."/>
            <person name="Jiang F."/>
            <person name="Liu H."/>
            <person name="Zhao H."/>
            <person name="Xu D."/>
            <person name="Zhang Y."/>
        </authorList>
    </citation>
    <scope>NUCLEOTIDE SEQUENCE [LARGE SCALE GENOMIC DNA]</scope>
    <source>
        <strain evidence="2">cv. Niubang</strain>
    </source>
</reference>
<evidence type="ECO:0000313" key="2">
    <source>
        <dbReference type="Proteomes" id="UP001055879"/>
    </source>
</evidence>
<protein>
    <submittedName>
        <fullName evidence="1">Uncharacterized protein</fullName>
    </submittedName>
</protein>
<dbReference type="Proteomes" id="UP001055879">
    <property type="component" value="Linkage Group LG04"/>
</dbReference>
<organism evidence="1 2">
    <name type="scientific">Arctium lappa</name>
    <name type="common">Greater burdock</name>
    <name type="synonym">Lappa major</name>
    <dbReference type="NCBI Taxonomy" id="4217"/>
    <lineage>
        <taxon>Eukaryota</taxon>
        <taxon>Viridiplantae</taxon>
        <taxon>Streptophyta</taxon>
        <taxon>Embryophyta</taxon>
        <taxon>Tracheophyta</taxon>
        <taxon>Spermatophyta</taxon>
        <taxon>Magnoliopsida</taxon>
        <taxon>eudicotyledons</taxon>
        <taxon>Gunneridae</taxon>
        <taxon>Pentapetalae</taxon>
        <taxon>asterids</taxon>
        <taxon>campanulids</taxon>
        <taxon>Asterales</taxon>
        <taxon>Asteraceae</taxon>
        <taxon>Carduoideae</taxon>
        <taxon>Cardueae</taxon>
        <taxon>Arctiinae</taxon>
        <taxon>Arctium</taxon>
    </lineage>
</organism>
<dbReference type="EMBL" id="CM042050">
    <property type="protein sequence ID" value="KAI3735396.1"/>
    <property type="molecule type" value="Genomic_DNA"/>
</dbReference>
<proteinExistence type="predicted"/>
<gene>
    <name evidence="1" type="ORF">L6452_14892</name>
</gene>
<accession>A0ACB9CMD5</accession>